<evidence type="ECO:0000313" key="1">
    <source>
        <dbReference type="EMBL" id="AVJ49072.1"/>
    </source>
</evidence>
<protein>
    <submittedName>
        <fullName evidence="1">Ribbon-helix-helix DNA binding protein</fullName>
    </submittedName>
</protein>
<dbReference type="Pfam" id="PF23807">
    <property type="entry name" value="RHH_10"/>
    <property type="match status" value="1"/>
</dbReference>
<dbReference type="EMBL" id="MG920059">
    <property type="protein sequence ID" value="AVJ49072.1"/>
    <property type="molecule type" value="Genomic_DNA"/>
</dbReference>
<gene>
    <name evidence="1" type="primary">67</name>
    <name evidence="1" type="ORF">PBI_BALOO_67</name>
</gene>
<dbReference type="Proteomes" id="UP000241655">
    <property type="component" value="Segment"/>
</dbReference>
<sequence>MYRMAPKTPLARSRRGPADANYLTIGVRTTDPALKTRFRVACAEDGLSGAEMLATLLDLRDDRNRRRRAAMAHPLDTRRNAG</sequence>
<dbReference type="InterPro" id="IPR056972">
    <property type="entry name" value="RHH_dom-containing"/>
</dbReference>
<organism evidence="1 2">
    <name type="scientific">Mycobacterium phage Baloo</name>
    <dbReference type="NCBI Taxonomy" id="2099645"/>
    <lineage>
        <taxon>Viruses</taxon>
        <taxon>Duplodnaviria</taxon>
        <taxon>Heunggongvirae</taxon>
        <taxon>Uroviricota</taxon>
        <taxon>Caudoviricetes</taxon>
        <taxon>Bclasvirinae</taxon>
        <taxon>Pipefishvirus</taxon>
        <taxon>Pipefishvirus athena</taxon>
    </lineage>
</organism>
<name>A0A2P1CCV4_9CAUD</name>
<evidence type="ECO:0000313" key="2">
    <source>
        <dbReference type="Proteomes" id="UP000241655"/>
    </source>
</evidence>
<accession>A0A2P1CCV4</accession>
<proteinExistence type="predicted"/>
<reference evidence="1 2" key="1">
    <citation type="submission" date="2018-02" db="EMBL/GenBank/DDBJ databases">
        <authorList>
            <person name="Ng W.L."/>
            <person name="Stoner T.H."/>
            <person name="Russell D.A."/>
            <person name="Garlena R.A."/>
            <person name="Stoner T.H."/>
            <person name="Pope W.H."/>
            <person name="Jacobs-Sera D."/>
            <person name="Hatfull G.F."/>
        </authorList>
    </citation>
    <scope>NUCLEOTIDE SEQUENCE [LARGE SCALE GENOMIC DNA]</scope>
</reference>